<keyword evidence="5" id="KW-0808">Transferase</keyword>
<keyword evidence="9 13" id="KW-0472">Membrane</keyword>
<dbReference type="Pfam" id="PF10998">
    <property type="entry name" value="DUF2838"/>
    <property type="match status" value="1"/>
</dbReference>
<evidence type="ECO:0000256" key="10">
    <source>
        <dbReference type="ARBA" id="ARBA00023209"/>
    </source>
</evidence>
<dbReference type="InterPro" id="IPR021261">
    <property type="entry name" value="GPCAT"/>
</dbReference>
<feature type="transmembrane region" description="Helical" evidence="13">
    <location>
        <begin position="90"/>
        <end position="107"/>
    </location>
</feature>
<dbReference type="AlphaFoldDB" id="A0AAD3D6S3"/>
<dbReference type="PANTHER" id="PTHR31201:SF1">
    <property type="entry name" value="GLYCEROPHOSPHOCHOLINE ACYLTRANSFERASE 1"/>
    <property type="match status" value="1"/>
</dbReference>
<keyword evidence="4" id="KW-0444">Lipid biosynthesis</keyword>
<evidence type="ECO:0000256" key="9">
    <source>
        <dbReference type="ARBA" id="ARBA00023136"/>
    </source>
</evidence>
<feature type="transmembrane region" description="Helical" evidence="13">
    <location>
        <begin position="374"/>
        <end position="392"/>
    </location>
</feature>
<proteinExistence type="inferred from homology"/>
<evidence type="ECO:0000256" key="12">
    <source>
        <dbReference type="ARBA" id="ARBA00023315"/>
    </source>
</evidence>
<feature type="transmembrane region" description="Helical" evidence="13">
    <location>
        <begin position="177"/>
        <end position="199"/>
    </location>
</feature>
<keyword evidence="8" id="KW-0443">Lipid metabolism</keyword>
<evidence type="ECO:0000256" key="5">
    <source>
        <dbReference type="ARBA" id="ARBA00022679"/>
    </source>
</evidence>
<sequence length="428" mass="49396">MKRHTSRLNPFRATNQQFQETTLQSELESMIAPSKSSSSKETTPLQDIELDIERTPSSYFRKGSSHGIQEVLTEVENQAEKRINDGFSEINFTLGVMNCFVITYMFAAFPQHLWIIYIFEALIFLPLKARFLIKSKPLNQILYFLDYCWVMNIAGLVALLVVFSGKDAVSEGVRKHVFLAAYGTSCGPLFGSTAVLPFISLIFHHLHSMTSVFIHFYPPLLFYILRWNQDLVLQSWPDTFRLDHDISFFPNSTHSFMDTVFGNTMIAYLIWFVPYSFWIITVGMDLPRSSRKKKDKDGEPRKPIYDTVFHANHRNGNCVAMGKVFWGRSEEESKRQNAQNDFEMRDLIVYLVVHFLLAMTSVVVLAYPCYLSKYAHGTFLIILLVACTWRGAKRYTYYSTAMYSRIIRSKFNDQLLALGGEQEIIHEG</sequence>
<dbReference type="EMBL" id="BLLK01000058">
    <property type="protein sequence ID" value="GFH57580.1"/>
    <property type="molecule type" value="Genomic_DNA"/>
</dbReference>
<dbReference type="PANTHER" id="PTHR31201">
    <property type="entry name" value="OS01G0585100 PROTEIN"/>
    <property type="match status" value="1"/>
</dbReference>
<keyword evidence="6 13" id="KW-0812">Transmembrane</keyword>
<feature type="transmembrane region" description="Helical" evidence="13">
    <location>
        <begin position="347"/>
        <end position="368"/>
    </location>
</feature>
<evidence type="ECO:0000256" key="8">
    <source>
        <dbReference type="ARBA" id="ARBA00023098"/>
    </source>
</evidence>
<evidence type="ECO:0000313" key="14">
    <source>
        <dbReference type="EMBL" id="GFH57580.1"/>
    </source>
</evidence>
<comment type="caution">
    <text evidence="14">The sequence shown here is derived from an EMBL/GenBank/DDBJ whole genome shotgun (WGS) entry which is preliminary data.</text>
</comment>
<evidence type="ECO:0000256" key="3">
    <source>
        <dbReference type="ARBA" id="ARBA00019082"/>
    </source>
</evidence>
<protein>
    <recommendedName>
        <fullName evidence="3">Glycerophosphocholine acyltransferase 1</fullName>
    </recommendedName>
</protein>
<evidence type="ECO:0000256" key="1">
    <source>
        <dbReference type="ARBA" id="ARBA00004141"/>
    </source>
</evidence>
<dbReference type="Proteomes" id="UP001054902">
    <property type="component" value="Unassembled WGS sequence"/>
</dbReference>
<feature type="transmembrane region" description="Helical" evidence="13">
    <location>
        <begin position="265"/>
        <end position="286"/>
    </location>
</feature>
<name>A0AAD3D6S3_9STRA</name>
<evidence type="ECO:0000256" key="11">
    <source>
        <dbReference type="ARBA" id="ARBA00023264"/>
    </source>
</evidence>
<evidence type="ECO:0000256" key="6">
    <source>
        <dbReference type="ARBA" id="ARBA00022692"/>
    </source>
</evidence>
<gene>
    <name evidence="14" type="ORF">CTEN210_14056</name>
</gene>
<evidence type="ECO:0000256" key="4">
    <source>
        <dbReference type="ARBA" id="ARBA00022516"/>
    </source>
</evidence>
<keyword evidence="15" id="KW-1185">Reference proteome</keyword>
<feature type="transmembrane region" description="Helical" evidence="13">
    <location>
        <begin position="113"/>
        <end position="129"/>
    </location>
</feature>
<feature type="transmembrane region" description="Helical" evidence="13">
    <location>
        <begin position="206"/>
        <end position="225"/>
    </location>
</feature>
<keyword evidence="11" id="KW-1208">Phospholipid metabolism</keyword>
<dbReference type="GO" id="GO:0016746">
    <property type="term" value="F:acyltransferase activity"/>
    <property type="evidence" value="ECO:0007669"/>
    <property type="project" value="UniProtKB-KW"/>
</dbReference>
<accession>A0AAD3D6S3</accession>
<comment type="subcellular location">
    <subcellularLocation>
        <location evidence="1">Membrane</location>
        <topology evidence="1">Multi-pass membrane protein</topology>
    </subcellularLocation>
</comment>
<dbReference type="GO" id="GO:0016020">
    <property type="term" value="C:membrane"/>
    <property type="evidence" value="ECO:0007669"/>
    <property type="project" value="UniProtKB-SubCell"/>
</dbReference>
<dbReference type="GO" id="GO:0006656">
    <property type="term" value="P:phosphatidylcholine biosynthetic process"/>
    <property type="evidence" value="ECO:0007669"/>
    <property type="project" value="TreeGrafter"/>
</dbReference>
<evidence type="ECO:0000256" key="13">
    <source>
        <dbReference type="SAM" id="Phobius"/>
    </source>
</evidence>
<organism evidence="14 15">
    <name type="scientific">Chaetoceros tenuissimus</name>
    <dbReference type="NCBI Taxonomy" id="426638"/>
    <lineage>
        <taxon>Eukaryota</taxon>
        <taxon>Sar</taxon>
        <taxon>Stramenopiles</taxon>
        <taxon>Ochrophyta</taxon>
        <taxon>Bacillariophyta</taxon>
        <taxon>Coscinodiscophyceae</taxon>
        <taxon>Chaetocerotophycidae</taxon>
        <taxon>Chaetocerotales</taxon>
        <taxon>Chaetocerotaceae</taxon>
        <taxon>Chaetoceros</taxon>
    </lineage>
</organism>
<evidence type="ECO:0000313" key="15">
    <source>
        <dbReference type="Proteomes" id="UP001054902"/>
    </source>
</evidence>
<keyword evidence="7 13" id="KW-1133">Transmembrane helix</keyword>
<feature type="transmembrane region" description="Helical" evidence="13">
    <location>
        <begin position="141"/>
        <end position="165"/>
    </location>
</feature>
<keyword evidence="12" id="KW-0012">Acyltransferase</keyword>
<reference evidence="14 15" key="1">
    <citation type="journal article" date="2021" name="Sci. Rep.">
        <title>The genome of the diatom Chaetoceros tenuissimus carries an ancient integrated fragment of an extant virus.</title>
        <authorList>
            <person name="Hongo Y."/>
            <person name="Kimura K."/>
            <person name="Takaki Y."/>
            <person name="Yoshida Y."/>
            <person name="Baba S."/>
            <person name="Kobayashi G."/>
            <person name="Nagasaki K."/>
            <person name="Hano T."/>
            <person name="Tomaru Y."/>
        </authorList>
    </citation>
    <scope>NUCLEOTIDE SEQUENCE [LARGE SCALE GENOMIC DNA]</scope>
    <source>
        <strain evidence="14 15">NIES-3715</strain>
    </source>
</reference>
<keyword evidence="10" id="KW-0594">Phospholipid biosynthesis</keyword>
<evidence type="ECO:0000256" key="7">
    <source>
        <dbReference type="ARBA" id="ARBA00022989"/>
    </source>
</evidence>
<comment type="similarity">
    <text evidence="2">Belongs to the GPC1 family.</text>
</comment>
<evidence type="ECO:0000256" key="2">
    <source>
        <dbReference type="ARBA" id="ARBA00006675"/>
    </source>
</evidence>